<reference evidence="5 6" key="1">
    <citation type="submission" date="2020-08" db="EMBL/GenBank/DDBJ databases">
        <title>Aphidius gifuensis genome sequencing and assembly.</title>
        <authorList>
            <person name="Du Z."/>
        </authorList>
    </citation>
    <scope>NUCLEOTIDE SEQUENCE [LARGE SCALE GENOMIC DNA]</scope>
    <source>
        <strain evidence="5">YNYX2018</strain>
        <tissue evidence="5">Adults</tissue>
    </source>
</reference>
<organism evidence="5 6">
    <name type="scientific">Aphidius gifuensis</name>
    <name type="common">Parasitoid wasp</name>
    <dbReference type="NCBI Taxonomy" id="684658"/>
    <lineage>
        <taxon>Eukaryota</taxon>
        <taxon>Metazoa</taxon>
        <taxon>Ecdysozoa</taxon>
        <taxon>Arthropoda</taxon>
        <taxon>Hexapoda</taxon>
        <taxon>Insecta</taxon>
        <taxon>Pterygota</taxon>
        <taxon>Neoptera</taxon>
        <taxon>Endopterygota</taxon>
        <taxon>Hymenoptera</taxon>
        <taxon>Apocrita</taxon>
        <taxon>Ichneumonoidea</taxon>
        <taxon>Braconidae</taxon>
        <taxon>Aphidiinae</taxon>
        <taxon>Aphidius</taxon>
    </lineage>
</organism>
<dbReference type="OrthoDB" id="282149at2759"/>
<dbReference type="Pfam" id="PF10203">
    <property type="entry name" value="Pet191_N"/>
    <property type="match status" value="1"/>
</dbReference>
<dbReference type="GO" id="GO:0005739">
    <property type="term" value="C:mitochondrion"/>
    <property type="evidence" value="ECO:0007669"/>
    <property type="project" value="TreeGrafter"/>
</dbReference>
<proteinExistence type="inferred from homology"/>
<evidence type="ECO:0000256" key="1">
    <source>
        <dbReference type="ARBA" id="ARBA00003186"/>
    </source>
</evidence>
<protein>
    <recommendedName>
        <fullName evidence="3">Cytochrome c oxidase assembly factor 5</fullName>
    </recommendedName>
</protein>
<sequence length="82" mass="9515">MRYEGKDEKLKDQSKCAGVRADLKICLLESDCCKIDKKTPKECMRINDPSISEECKALRNVLFECKRSLLDGRRRFRGPKGY</sequence>
<evidence type="ECO:0000256" key="4">
    <source>
        <dbReference type="ARBA" id="ARBA00023157"/>
    </source>
</evidence>
<dbReference type="EMBL" id="JACMRX010000001">
    <property type="protein sequence ID" value="KAF7997494.1"/>
    <property type="molecule type" value="Genomic_DNA"/>
</dbReference>
<evidence type="ECO:0000256" key="2">
    <source>
        <dbReference type="ARBA" id="ARBA00007785"/>
    </source>
</evidence>
<dbReference type="PANTHER" id="PTHR28627:SF1">
    <property type="entry name" value="CYTOCHROME C OXIDASE ASSEMBLY FACTOR 5"/>
    <property type="match status" value="1"/>
</dbReference>
<dbReference type="AlphaFoldDB" id="A0A834Y5C7"/>
<gene>
    <name evidence="5" type="ORF">HCN44_006065</name>
</gene>
<evidence type="ECO:0000313" key="6">
    <source>
        <dbReference type="Proteomes" id="UP000639338"/>
    </source>
</evidence>
<accession>A0A834Y5C7</accession>
<dbReference type="Proteomes" id="UP000639338">
    <property type="component" value="Unassembled WGS sequence"/>
</dbReference>
<comment type="similarity">
    <text evidence="2">Belongs to the PET191 family.</text>
</comment>
<evidence type="ECO:0000256" key="3">
    <source>
        <dbReference type="ARBA" id="ARBA00021904"/>
    </source>
</evidence>
<keyword evidence="6" id="KW-1185">Reference proteome</keyword>
<keyword evidence="4" id="KW-1015">Disulfide bond</keyword>
<dbReference type="PANTHER" id="PTHR28627">
    <property type="entry name" value="CYTOCHROME C OXIDASE ASSEMBLY FACTOR 5"/>
    <property type="match status" value="1"/>
</dbReference>
<dbReference type="GO" id="GO:0033617">
    <property type="term" value="P:mitochondrial respiratory chain complex IV assembly"/>
    <property type="evidence" value="ECO:0007669"/>
    <property type="project" value="TreeGrafter"/>
</dbReference>
<name>A0A834Y5C7_APHGI</name>
<comment type="function">
    <text evidence="1">Involved in an early step of the mitochondrial complex IV assembly process.</text>
</comment>
<comment type="caution">
    <text evidence="5">The sequence shown here is derived from an EMBL/GenBank/DDBJ whole genome shotgun (WGS) entry which is preliminary data.</text>
</comment>
<dbReference type="InterPro" id="IPR018793">
    <property type="entry name" value="Cyt_c_oxidase_assmbl_Pet191"/>
</dbReference>
<evidence type="ECO:0000313" key="5">
    <source>
        <dbReference type="EMBL" id="KAF7997494.1"/>
    </source>
</evidence>